<keyword evidence="2" id="KW-1185">Reference proteome</keyword>
<dbReference type="EMBL" id="CP109965">
    <property type="protein sequence ID" value="WAJ71051.1"/>
    <property type="molecule type" value="Genomic_DNA"/>
</dbReference>
<dbReference type="PANTHER" id="PTHR21485">
    <property type="entry name" value="HAD SUPERFAMILY MEMBERS CMAS AND KDSC"/>
    <property type="match status" value="1"/>
</dbReference>
<dbReference type="InterPro" id="IPR050793">
    <property type="entry name" value="CMP-NeuNAc_synthase"/>
</dbReference>
<evidence type="ECO:0000313" key="1">
    <source>
        <dbReference type="EMBL" id="WAJ71051.1"/>
    </source>
</evidence>
<accession>A0ABY7AS12</accession>
<dbReference type="PANTHER" id="PTHR21485:SF6">
    <property type="entry name" value="N-ACYLNEURAMINATE CYTIDYLYLTRANSFERASE-RELATED"/>
    <property type="match status" value="1"/>
</dbReference>
<dbReference type="SUPFAM" id="SSF53448">
    <property type="entry name" value="Nucleotide-diphospho-sugar transferases"/>
    <property type="match status" value="1"/>
</dbReference>
<dbReference type="RefSeq" id="WP_268075515.1">
    <property type="nucleotide sequence ID" value="NZ_CP109965.1"/>
</dbReference>
<name>A0ABY7AS12_9ALTE</name>
<keyword evidence="1" id="KW-0808">Transferase</keyword>
<organism evidence="1 2">
    <name type="scientific">Catenovulum adriaticum</name>
    <dbReference type="NCBI Taxonomy" id="2984846"/>
    <lineage>
        <taxon>Bacteria</taxon>
        <taxon>Pseudomonadati</taxon>
        <taxon>Pseudomonadota</taxon>
        <taxon>Gammaproteobacteria</taxon>
        <taxon>Alteromonadales</taxon>
        <taxon>Alteromonadaceae</taxon>
        <taxon>Catenovulum</taxon>
    </lineage>
</organism>
<dbReference type="InterPro" id="IPR003329">
    <property type="entry name" value="Cytidylyl_trans"/>
</dbReference>
<dbReference type="InterPro" id="IPR029044">
    <property type="entry name" value="Nucleotide-diphossugar_trans"/>
</dbReference>
<dbReference type="Pfam" id="PF02348">
    <property type="entry name" value="CTP_transf_3"/>
    <property type="match status" value="1"/>
</dbReference>
<gene>
    <name evidence="1" type="ORF">OLW01_04400</name>
</gene>
<dbReference type="Gene3D" id="3.90.550.10">
    <property type="entry name" value="Spore Coat Polysaccharide Biosynthesis Protein SpsA, Chain A"/>
    <property type="match status" value="1"/>
</dbReference>
<protein>
    <submittedName>
        <fullName evidence="1">Acylneuraminate cytidylyltransferase family protein</fullName>
    </submittedName>
</protein>
<keyword evidence="1" id="KW-0548">Nucleotidyltransferase</keyword>
<dbReference type="Proteomes" id="UP001163726">
    <property type="component" value="Chromosome"/>
</dbReference>
<dbReference type="CDD" id="cd02513">
    <property type="entry name" value="CMP-NeuAc_Synthase"/>
    <property type="match status" value="1"/>
</dbReference>
<proteinExistence type="predicted"/>
<dbReference type="GO" id="GO:0016779">
    <property type="term" value="F:nucleotidyltransferase activity"/>
    <property type="evidence" value="ECO:0007669"/>
    <property type="project" value="UniProtKB-KW"/>
</dbReference>
<reference evidence="1" key="1">
    <citation type="submission" date="2022-10" db="EMBL/GenBank/DDBJ databases">
        <title>Catenovulum adriacola sp. nov. isolated in the Harbour of Susak.</title>
        <authorList>
            <person name="Schoch T."/>
            <person name="Reich S.J."/>
            <person name="Stoeferle S."/>
            <person name="Flaiz M."/>
            <person name="Kazda M."/>
            <person name="Riedel C.U."/>
            <person name="Duerre P."/>
        </authorList>
    </citation>
    <scope>NUCLEOTIDE SEQUENCE</scope>
    <source>
        <strain evidence="1">TS8</strain>
    </source>
</reference>
<evidence type="ECO:0000313" key="2">
    <source>
        <dbReference type="Proteomes" id="UP001163726"/>
    </source>
</evidence>
<sequence length="233" mass="26592">MKTVAIVPARSGSKRLSNKNIKMLAGKPLVVWTLEACINSKYVDQVIFSTDSEDYWQLVSQYIKSDKLTLSLRTAEEAGDKVKIFDYIKSNFRTIFPFDTTHFLLALPTMPLREHTHINEAIELSLDKDLGVFSAVEYDAPISFAFYQSDDTHWEAAFESCPMNTGNTRSQDQKTAYHPNGAIYYLPLSSLENEHLMSFYQGATPYIMDRKQSVDIDTETDFRMAEILLNELS</sequence>